<accession>A0A7W7ELF6</accession>
<keyword evidence="1" id="KW-0812">Transmembrane</keyword>
<organism evidence="2 3">
    <name type="scientific">Rhizobium leucaenae</name>
    <dbReference type="NCBI Taxonomy" id="29450"/>
    <lineage>
        <taxon>Bacteria</taxon>
        <taxon>Pseudomonadati</taxon>
        <taxon>Pseudomonadota</taxon>
        <taxon>Alphaproteobacteria</taxon>
        <taxon>Hyphomicrobiales</taxon>
        <taxon>Rhizobiaceae</taxon>
        <taxon>Rhizobium/Agrobacterium group</taxon>
        <taxon>Rhizobium</taxon>
    </lineage>
</organism>
<name>A0A7W7ELF6_9HYPH</name>
<protein>
    <submittedName>
        <fullName evidence="2">Uncharacterized protein</fullName>
    </submittedName>
</protein>
<evidence type="ECO:0000256" key="1">
    <source>
        <dbReference type="SAM" id="Phobius"/>
    </source>
</evidence>
<gene>
    <name evidence="2" type="ORF">GGE60_003568</name>
</gene>
<dbReference type="AlphaFoldDB" id="A0A7W7ELF6"/>
<keyword evidence="3" id="KW-1185">Reference proteome</keyword>
<dbReference type="Proteomes" id="UP000543836">
    <property type="component" value="Unassembled WGS sequence"/>
</dbReference>
<dbReference type="RefSeq" id="WP_172831009.1">
    <property type="nucleotide sequence ID" value="NZ_JACIIG010000008.1"/>
</dbReference>
<evidence type="ECO:0000313" key="2">
    <source>
        <dbReference type="EMBL" id="MBB4569444.1"/>
    </source>
</evidence>
<feature type="transmembrane region" description="Helical" evidence="1">
    <location>
        <begin position="21"/>
        <end position="41"/>
    </location>
</feature>
<sequence length="49" mass="5578">MNDNVIQFRRPKPPKTPRPGLRKLLVVLVVIAVFAAAWGYFQIFGQPVQ</sequence>
<keyword evidence="1" id="KW-1133">Transmembrane helix</keyword>
<proteinExistence type="predicted"/>
<evidence type="ECO:0000313" key="3">
    <source>
        <dbReference type="Proteomes" id="UP000543836"/>
    </source>
</evidence>
<comment type="caution">
    <text evidence="2">The sequence shown here is derived from an EMBL/GenBank/DDBJ whole genome shotgun (WGS) entry which is preliminary data.</text>
</comment>
<reference evidence="2 3" key="1">
    <citation type="submission" date="2020-08" db="EMBL/GenBank/DDBJ databases">
        <title>Genomic Encyclopedia of Type Strains, Phase IV (KMG-V): Genome sequencing to study the core and pangenomes of soil and plant-associated prokaryotes.</title>
        <authorList>
            <person name="Whitman W."/>
        </authorList>
    </citation>
    <scope>NUCLEOTIDE SEQUENCE [LARGE SCALE GENOMIC DNA]</scope>
    <source>
        <strain evidence="2 3">SEMIA 492</strain>
    </source>
</reference>
<keyword evidence="1" id="KW-0472">Membrane</keyword>
<dbReference type="EMBL" id="JACIIG010000008">
    <property type="protein sequence ID" value="MBB4569444.1"/>
    <property type="molecule type" value="Genomic_DNA"/>
</dbReference>